<dbReference type="Pfam" id="PF02210">
    <property type="entry name" value="Laminin_G_2"/>
    <property type="match status" value="1"/>
</dbReference>
<sequence>MTKQDGVILYNGPMGDPKQDILNYNDYLLIYIEQGMLHAVLQFNGKEPVDLFIEQMVADGRFHRFTLTQQHKKLRLVLDDCTSIDSSSSSKLNQKISNNNCMMAKDAPDDDERLNIATPLQLGGLASLGGALEEYPRAVRAHALANFVGCTRELVVNFDHYDLYRPVYVEQSVPGCSLFWGSACSTSEGGNVDSSPNVNIPLSNSLESSGGGVSITSGGNFCYGHGECIVESMDQQPPYKDSRLRLLFLPGSSANGQLASALSQSGPTASMRLDMIRFTTKATFDLTPQPINGQSMPVELELPEPKLNHSVPYFIDFRRTPSSAHLSIDGQYSIQKEL</sequence>
<evidence type="ECO:0000259" key="2">
    <source>
        <dbReference type="PROSITE" id="PS50025"/>
    </source>
</evidence>
<dbReference type="SMART" id="SM00282">
    <property type="entry name" value="LamG"/>
    <property type="match status" value="1"/>
</dbReference>
<dbReference type="InterPro" id="IPR013320">
    <property type="entry name" value="ConA-like_dom_sf"/>
</dbReference>
<dbReference type="Proteomes" id="UP000887561">
    <property type="component" value="Unplaced"/>
</dbReference>
<comment type="caution">
    <text evidence="1">Lacks conserved residue(s) required for the propagation of feature annotation.</text>
</comment>
<dbReference type="Gene3D" id="2.60.120.200">
    <property type="match status" value="1"/>
</dbReference>
<dbReference type="AlphaFoldDB" id="A0A915LSM8"/>
<dbReference type="WBParaSite" id="scaffold15702_cov162.g17983">
    <property type="protein sequence ID" value="scaffold15702_cov162.g17983"/>
    <property type="gene ID" value="scaffold15702_cov162.g17983"/>
</dbReference>
<dbReference type="SUPFAM" id="SSF49899">
    <property type="entry name" value="Concanavalin A-like lectins/glucanases"/>
    <property type="match status" value="1"/>
</dbReference>
<organism evidence="3 4">
    <name type="scientific">Meloidogyne javanica</name>
    <name type="common">Root-knot nematode worm</name>
    <dbReference type="NCBI Taxonomy" id="6303"/>
    <lineage>
        <taxon>Eukaryota</taxon>
        <taxon>Metazoa</taxon>
        <taxon>Ecdysozoa</taxon>
        <taxon>Nematoda</taxon>
        <taxon>Chromadorea</taxon>
        <taxon>Rhabditida</taxon>
        <taxon>Tylenchina</taxon>
        <taxon>Tylenchomorpha</taxon>
        <taxon>Tylenchoidea</taxon>
        <taxon>Meloidogynidae</taxon>
        <taxon>Meloidogyninae</taxon>
        <taxon>Meloidogyne</taxon>
        <taxon>Meloidogyne incognita group</taxon>
    </lineage>
</organism>
<feature type="domain" description="Laminin G" evidence="2">
    <location>
        <begin position="1"/>
        <end position="176"/>
    </location>
</feature>
<dbReference type="CDD" id="cd00110">
    <property type="entry name" value="LamG"/>
    <property type="match status" value="1"/>
</dbReference>
<reference evidence="4" key="1">
    <citation type="submission" date="2022-11" db="UniProtKB">
        <authorList>
            <consortium name="WormBaseParasite"/>
        </authorList>
    </citation>
    <scope>IDENTIFICATION</scope>
</reference>
<evidence type="ECO:0000256" key="1">
    <source>
        <dbReference type="PROSITE-ProRule" id="PRU00122"/>
    </source>
</evidence>
<dbReference type="InterPro" id="IPR001791">
    <property type="entry name" value="Laminin_G"/>
</dbReference>
<proteinExistence type="predicted"/>
<evidence type="ECO:0000313" key="4">
    <source>
        <dbReference type="WBParaSite" id="scaffold15702_cov162.g17983"/>
    </source>
</evidence>
<dbReference type="PROSITE" id="PS50025">
    <property type="entry name" value="LAM_G_DOMAIN"/>
    <property type="match status" value="1"/>
</dbReference>
<name>A0A915LSM8_MELJA</name>
<protein>
    <submittedName>
        <fullName evidence="4">Laminin G domain-containing protein</fullName>
    </submittedName>
</protein>
<keyword evidence="3" id="KW-1185">Reference proteome</keyword>
<accession>A0A915LSM8</accession>
<evidence type="ECO:0000313" key="3">
    <source>
        <dbReference type="Proteomes" id="UP000887561"/>
    </source>
</evidence>